<evidence type="ECO:0008006" key="3">
    <source>
        <dbReference type="Google" id="ProtNLM"/>
    </source>
</evidence>
<evidence type="ECO:0000313" key="1">
    <source>
        <dbReference type="EMBL" id="OCT68828.1"/>
    </source>
</evidence>
<sequence>MVNVEQFLMIKYVSLCVKVSGKETLAGCMTRYAGGSVLRRYGLCMVDLRKPMCFNPPWFYVRVGRFIRRNNLENMTVNEWSESKKITGIFQKREEIEVVGGLNKDLAWMCAQGCLPTRVFQRRRRLVNSEKCPRELCNAFENITHVFWECNYAKVIWGRMGNLIKGLTEVELLTYNMMLFGLCGLTGEKARVLWILVNCIKEVLWDVRNMYVFRNSVIDEDGCVALIRSRIFFHVLCDRKRYGADAEGIWKYRKWKFWFFSSIRK</sequence>
<organism evidence="1 2">
    <name type="scientific">Xenopus laevis</name>
    <name type="common">African clawed frog</name>
    <dbReference type="NCBI Taxonomy" id="8355"/>
    <lineage>
        <taxon>Eukaryota</taxon>
        <taxon>Metazoa</taxon>
        <taxon>Chordata</taxon>
        <taxon>Craniata</taxon>
        <taxon>Vertebrata</taxon>
        <taxon>Euteleostomi</taxon>
        <taxon>Amphibia</taxon>
        <taxon>Batrachia</taxon>
        <taxon>Anura</taxon>
        <taxon>Pipoidea</taxon>
        <taxon>Pipidae</taxon>
        <taxon>Xenopodinae</taxon>
        <taxon>Xenopus</taxon>
        <taxon>Xenopus</taxon>
    </lineage>
</organism>
<protein>
    <recommendedName>
        <fullName evidence="3">Reverse transcriptase zinc-binding domain-containing protein</fullName>
    </recommendedName>
</protein>
<accession>A0A974C942</accession>
<gene>
    <name evidence="1" type="ORF">XELAEV_18040128mg</name>
</gene>
<proteinExistence type="predicted"/>
<dbReference type="Proteomes" id="UP000694892">
    <property type="component" value="Chromosome 8L"/>
</dbReference>
<dbReference type="EMBL" id="CM004480">
    <property type="protein sequence ID" value="OCT68828.1"/>
    <property type="molecule type" value="Genomic_DNA"/>
</dbReference>
<reference evidence="2" key="1">
    <citation type="journal article" date="2016" name="Nature">
        <title>Genome evolution in the allotetraploid frog Xenopus laevis.</title>
        <authorList>
            <person name="Session A.M."/>
            <person name="Uno Y."/>
            <person name="Kwon T."/>
            <person name="Chapman J.A."/>
            <person name="Toyoda A."/>
            <person name="Takahashi S."/>
            <person name="Fukui A."/>
            <person name="Hikosaka A."/>
            <person name="Suzuki A."/>
            <person name="Kondo M."/>
            <person name="van Heeringen S.J."/>
            <person name="Quigley I."/>
            <person name="Heinz S."/>
            <person name="Ogino H."/>
            <person name="Ochi H."/>
            <person name="Hellsten U."/>
            <person name="Lyons J.B."/>
            <person name="Simakov O."/>
            <person name="Putnam N."/>
            <person name="Stites J."/>
            <person name="Kuroki Y."/>
            <person name="Tanaka T."/>
            <person name="Michiue T."/>
            <person name="Watanabe M."/>
            <person name="Bogdanovic O."/>
            <person name="Lister R."/>
            <person name="Georgiou G."/>
            <person name="Paranjpe S.S."/>
            <person name="van Kruijsbergen I."/>
            <person name="Shu S."/>
            <person name="Carlson J."/>
            <person name="Kinoshita T."/>
            <person name="Ohta Y."/>
            <person name="Mawaribuchi S."/>
            <person name="Jenkins J."/>
            <person name="Grimwood J."/>
            <person name="Schmutz J."/>
            <person name="Mitros T."/>
            <person name="Mozaffari S.V."/>
            <person name="Suzuki Y."/>
            <person name="Haramoto Y."/>
            <person name="Yamamoto T.S."/>
            <person name="Takagi C."/>
            <person name="Heald R."/>
            <person name="Miller K."/>
            <person name="Haudenschild C."/>
            <person name="Kitzman J."/>
            <person name="Nakayama T."/>
            <person name="Izutsu Y."/>
            <person name="Robert J."/>
            <person name="Fortriede J."/>
            <person name="Burns K."/>
            <person name="Lotay V."/>
            <person name="Karimi K."/>
            <person name="Yasuoka Y."/>
            <person name="Dichmann D.S."/>
            <person name="Flajnik M.F."/>
            <person name="Houston D.W."/>
            <person name="Shendure J."/>
            <person name="DuPasquier L."/>
            <person name="Vize P.D."/>
            <person name="Zorn A.M."/>
            <person name="Ito M."/>
            <person name="Marcotte E.M."/>
            <person name="Wallingford J.B."/>
            <person name="Ito Y."/>
            <person name="Asashima M."/>
            <person name="Ueno N."/>
            <person name="Matsuda Y."/>
            <person name="Veenstra G.J."/>
            <person name="Fujiyama A."/>
            <person name="Harland R.M."/>
            <person name="Taira M."/>
            <person name="Rokhsar D.S."/>
        </authorList>
    </citation>
    <scope>NUCLEOTIDE SEQUENCE [LARGE SCALE GENOMIC DNA]</scope>
    <source>
        <strain evidence="2">J</strain>
    </source>
</reference>
<name>A0A974C942_XENLA</name>
<evidence type="ECO:0000313" key="2">
    <source>
        <dbReference type="Proteomes" id="UP000694892"/>
    </source>
</evidence>
<dbReference type="AlphaFoldDB" id="A0A974C942"/>